<sequence>MKSHPFEVTILGTHSILLPKPAVQPFIDKDQKRVRVVATFEGRNVEIYAALMKRHGNYYIMFSKNNQKALGIFPNDYFELQLFEDTTKYGVELSEEFEAVLFSDHEAYQAFESLTDGKKRGIIYMIARYKNSQTRIDKSLLLCENLKRGIRDPRLLLKSF</sequence>
<proteinExistence type="predicted"/>
<dbReference type="Proteomes" id="UP000475249">
    <property type="component" value="Unassembled WGS sequence"/>
</dbReference>
<dbReference type="Gene3D" id="2.40.30.100">
    <property type="entry name" value="AF2212/PG0164-like"/>
    <property type="match status" value="1"/>
</dbReference>
<organism evidence="1 2">
    <name type="scientific">Poritiphilus flavus</name>
    <dbReference type="NCBI Taxonomy" id="2697053"/>
    <lineage>
        <taxon>Bacteria</taxon>
        <taxon>Pseudomonadati</taxon>
        <taxon>Bacteroidota</taxon>
        <taxon>Flavobacteriia</taxon>
        <taxon>Flavobacteriales</taxon>
        <taxon>Flavobacteriaceae</taxon>
        <taxon>Poritiphilus</taxon>
    </lineage>
</organism>
<dbReference type="InterPro" id="IPR037079">
    <property type="entry name" value="AF2212/PG0164-like_sf"/>
</dbReference>
<keyword evidence="2" id="KW-1185">Reference proteome</keyword>
<dbReference type="Pfam" id="PF08922">
    <property type="entry name" value="DUF1905"/>
    <property type="match status" value="1"/>
</dbReference>
<reference evidence="1 2" key="1">
    <citation type="submission" date="2020-01" db="EMBL/GenBank/DDBJ databases">
        <title>Bacteria diversity of Porities sp.</title>
        <authorList>
            <person name="Wang G."/>
        </authorList>
    </citation>
    <scope>NUCLEOTIDE SEQUENCE [LARGE SCALE GENOMIC DNA]</scope>
    <source>
        <strain evidence="1 2">R33</strain>
    </source>
</reference>
<dbReference type="InterPro" id="IPR015018">
    <property type="entry name" value="DUF1905"/>
</dbReference>
<protein>
    <submittedName>
        <fullName evidence="1">DUF1905 domain-containing protein</fullName>
    </submittedName>
</protein>
<dbReference type="Pfam" id="PF13376">
    <property type="entry name" value="OmdA"/>
    <property type="match status" value="1"/>
</dbReference>
<dbReference type="RefSeq" id="WP_161434643.1">
    <property type="nucleotide sequence ID" value="NZ_WXYO01000002.1"/>
</dbReference>
<evidence type="ECO:0000313" key="2">
    <source>
        <dbReference type="Proteomes" id="UP000475249"/>
    </source>
</evidence>
<evidence type="ECO:0000313" key="1">
    <source>
        <dbReference type="EMBL" id="NAS11628.1"/>
    </source>
</evidence>
<gene>
    <name evidence="1" type="ORF">GTQ38_06420</name>
</gene>
<accession>A0A6L9EAP1</accession>
<dbReference type="AlphaFoldDB" id="A0A6L9EAP1"/>
<name>A0A6L9EAP1_9FLAO</name>
<comment type="caution">
    <text evidence="1">The sequence shown here is derived from an EMBL/GenBank/DDBJ whole genome shotgun (WGS) entry which is preliminary data.</text>
</comment>
<dbReference type="EMBL" id="WXYO01000002">
    <property type="protein sequence ID" value="NAS11628.1"/>
    <property type="molecule type" value="Genomic_DNA"/>
</dbReference>